<dbReference type="RefSeq" id="WP_340337647.1">
    <property type="nucleotide sequence ID" value="NZ_JBBKZS010000011.1"/>
</dbReference>
<comment type="caution">
    <text evidence="1">The sequence shown here is derived from an EMBL/GenBank/DDBJ whole genome shotgun (WGS) entry which is preliminary data.</text>
</comment>
<proteinExistence type="predicted"/>
<dbReference type="InterPro" id="IPR009100">
    <property type="entry name" value="AcylCoA_DH/oxidase_NM_dom_sf"/>
</dbReference>
<keyword evidence="2" id="KW-1185">Reference proteome</keyword>
<name>A0ABU8XCW1_9BURK</name>
<dbReference type="EMBL" id="JBBKZS010000011">
    <property type="protein sequence ID" value="MEJ8857581.1"/>
    <property type="molecule type" value="Genomic_DNA"/>
</dbReference>
<evidence type="ECO:0000313" key="2">
    <source>
        <dbReference type="Proteomes" id="UP001367030"/>
    </source>
</evidence>
<accession>A0ABU8XCW1</accession>
<gene>
    <name evidence="1" type="ORF">WKW79_23620</name>
</gene>
<dbReference type="Gene3D" id="2.40.110.10">
    <property type="entry name" value="Butyryl-CoA Dehydrogenase, subunit A, domain 2"/>
    <property type="match status" value="1"/>
</dbReference>
<dbReference type="Proteomes" id="UP001367030">
    <property type="component" value="Unassembled WGS sequence"/>
</dbReference>
<organism evidence="1 2">
    <name type="scientific">Variovorax robiniae</name>
    <dbReference type="NCBI Taxonomy" id="1836199"/>
    <lineage>
        <taxon>Bacteria</taxon>
        <taxon>Pseudomonadati</taxon>
        <taxon>Pseudomonadota</taxon>
        <taxon>Betaproteobacteria</taxon>
        <taxon>Burkholderiales</taxon>
        <taxon>Comamonadaceae</taxon>
        <taxon>Variovorax</taxon>
    </lineage>
</organism>
<dbReference type="InterPro" id="IPR046373">
    <property type="entry name" value="Acyl-CoA_Oxase/DH_mid-dom_sf"/>
</dbReference>
<evidence type="ECO:0000313" key="1">
    <source>
        <dbReference type="EMBL" id="MEJ8857581.1"/>
    </source>
</evidence>
<reference evidence="1 2" key="1">
    <citation type="submission" date="2024-03" db="EMBL/GenBank/DDBJ databases">
        <title>Novel species of the genus Variovorax.</title>
        <authorList>
            <person name="Liu Q."/>
            <person name="Xin Y.-H."/>
        </authorList>
    </citation>
    <scope>NUCLEOTIDE SEQUENCE [LARGE SCALE GENOMIC DNA]</scope>
    <source>
        <strain evidence="1 2">KACC 18901</strain>
    </source>
</reference>
<dbReference type="SUPFAM" id="SSF56645">
    <property type="entry name" value="Acyl-CoA dehydrogenase NM domain-like"/>
    <property type="match status" value="1"/>
</dbReference>
<protein>
    <submittedName>
        <fullName evidence="1">Acyl-CoA dehydrogenase</fullName>
    </submittedName>
</protein>
<sequence>MQSIPPRFRDKAPDVAGTGDDLVRLQREHGEGLTLAPLVAMGLDRLPMPGSGQTLQRWRRLAAVAAHDLSLVKLFEGHTDALAILHELDGPAPPDHSLWGTWCAEPPGARLAFVPQGKGNGIRIRGTKAWCSGAASVTHAVVSGWNEAGEPCLAAVAIRRPGVHVTQAGWQAVGMAASHSVDVQFDDAHGVLVGSPGDYTRRPGFWHGGAGIAACWFGGALGISEMARELTATSRDPHRLAHLGAIDVAMAGAAALLREAAAAIDADPRANAESLALRTRLSVEAAAEKVMRHAGRALGAGPLCRNARFARAMADLPVFMRQSHAERDLAALGQRVVQPGPCPWEL</sequence>